<organism evidence="2 3">
    <name type="scientific">Vitis vinifera</name>
    <name type="common">Grape</name>
    <dbReference type="NCBI Taxonomy" id="29760"/>
    <lineage>
        <taxon>Eukaryota</taxon>
        <taxon>Viridiplantae</taxon>
        <taxon>Streptophyta</taxon>
        <taxon>Embryophyta</taxon>
        <taxon>Tracheophyta</taxon>
        <taxon>Spermatophyta</taxon>
        <taxon>Magnoliopsida</taxon>
        <taxon>eudicotyledons</taxon>
        <taxon>Gunneridae</taxon>
        <taxon>Pentapetalae</taxon>
        <taxon>rosids</taxon>
        <taxon>Vitales</taxon>
        <taxon>Vitaceae</taxon>
        <taxon>Viteae</taxon>
        <taxon>Vitis</taxon>
    </lineage>
</organism>
<dbReference type="AlphaFoldDB" id="A0A438C8M0"/>
<dbReference type="PANTHER" id="PTHR32166:SF74">
    <property type="entry name" value="OS05G0256350 PROTEIN"/>
    <property type="match status" value="1"/>
</dbReference>
<dbReference type="Pfam" id="PF04937">
    <property type="entry name" value="DUF659"/>
    <property type="match status" value="1"/>
</dbReference>
<name>A0A438C8M0_VITVI</name>
<protein>
    <recommendedName>
        <fullName evidence="1">DUF659 domain-containing protein</fullName>
    </recommendedName>
</protein>
<dbReference type="InterPro" id="IPR012337">
    <property type="entry name" value="RNaseH-like_sf"/>
</dbReference>
<dbReference type="PANTHER" id="PTHR32166">
    <property type="entry name" value="OSJNBA0013A04.12 PROTEIN"/>
    <property type="match status" value="1"/>
</dbReference>
<dbReference type="EMBL" id="QGNW01002459">
    <property type="protein sequence ID" value="RVW19580.1"/>
    <property type="molecule type" value="Genomic_DNA"/>
</dbReference>
<proteinExistence type="predicted"/>
<reference evidence="2 3" key="1">
    <citation type="journal article" date="2018" name="PLoS Genet.">
        <title>Population sequencing reveals clonal diversity and ancestral inbreeding in the grapevine cultivar Chardonnay.</title>
        <authorList>
            <person name="Roach M.J."/>
            <person name="Johnson D.L."/>
            <person name="Bohlmann J."/>
            <person name="van Vuuren H.J."/>
            <person name="Jones S.J."/>
            <person name="Pretorius I.S."/>
            <person name="Schmidt S.A."/>
            <person name="Borneman A.R."/>
        </authorList>
    </citation>
    <scope>NUCLEOTIDE SEQUENCE [LARGE SCALE GENOMIC DNA]</scope>
    <source>
        <strain evidence="3">cv. Chardonnay</strain>
        <tissue evidence="2">Leaf</tissue>
    </source>
</reference>
<gene>
    <name evidence="2" type="ORF">CK203_116285</name>
</gene>
<feature type="domain" description="DUF659" evidence="1">
    <location>
        <begin position="12"/>
        <end position="116"/>
    </location>
</feature>
<dbReference type="InterPro" id="IPR007021">
    <property type="entry name" value="DUF659"/>
</dbReference>
<comment type="caution">
    <text evidence="2">The sequence shown here is derived from an EMBL/GenBank/DDBJ whole genome shotgun (WGS) entry which is preliminary data.</text>
</comment>
<evidence type="ECO:0000259" key="1">
    <source>
        <dbReference type="Pfam" id="PF04937"/>
    </source>
</evidence>
<evidence type="ECO:0000313" key="2">
    <source>
        <dbReference type="EMBL" id="RVW19580.1"/>
    </source>
</evidence>
<evidence type="ECO:0000313" key="3">
    <source>
        <dbReference type="Proteomes" id="UP000288805"/>
    </source>
</evidence>
<accession>A0A438C8M0</accession>
<dbReference type="SUPFAM" id="SSF53098">
    <property type="entry name" value="Ribonuclease H-like"/>
    <property type="match status" value="1"/>
</dbReference>
<sequence>MFNYVKRLELERCLINFLVNSPVDTWFMKSIDASDTIKNGELMFKYLDEVVEEIGEENVVQVIIDNASNYVNPGMRLMEKEKIVVDSLCAHCIDLMLEDIGKLNVHATTLSQARQVVKFIYGHTWDVGLSRMFKATFSWTHMTKQWVNLGVVLQLILNIKKSYKLVDAFWGTSELQKFAIRVLSLTCSASGCERN</sequence>
<dbReference type="Proteomes" id="UP000288805">
    <property type="component" value="Unassembled WGS sequence"/>
</dbReference>